<reference evidence="6" key="1">
    <citation type="journal article" date="2019" name="Int. J. Syst. Evol. Microbiol.">
        <title>The Global Catalogue of Microorganisms (GCM) 10K type strain sequencing project: providing services to taxonomists for standard genome sequencing and annotation.</title>
        <authorList>
            <consortium name="The Broad Institute Genomics Platform"/>
            <consortium name="The Broad Institute Genome Sequencing Center for Infectious Disease"/>
            <person name="Wu L."/>
            <person name="Ma J."/>
        </authorList>
    </citation>
    <scope>NUCLEOTIDE SEQUENCE [LARGE SCALE GENOMIC DNA]</scope>
    <source>
        <strain evidence="6">CCUG 58412</strain>
    </source>
</reference>
<dbReference type="SFLD" id="SFLDS00003">
    <property type="entry name" value="Haloacid_Dehalogenase"/>
    <property type="match status" value="1"/>
</dbReference>
<comment type="cofactor">
    <cofactor evidence="1">
        <name>Mg(2+)</name>
        <dbReference type="ChEBI" id="CHEBI:18420"/>
    </cofactor>
</comment>
<name>A0ABW3F246_9PROT</name>
<dbReference type="InterPro" id="IPR051600">
    <property type="entry name" value="Beta-PGM-like"/>
</dbReference>
<dbReference type="RefSeq" id="WP_379055427.1">
    <property type="nucleotide sequence ID" value="NZ_JBHTKB010000001.1"/>
</dbReference>
<keyword evidence="4" id="KW-0460">Magnesium</keyword>
<evidence type="ECO:0000256" key="3">
    <source>
        <dbReference type="ARBA" id="ARBA00022723"/>
    </source>
</evidence>
<dbReference type="InterPro" id="IPR023214">
    <property type="entry name" value="HAD_sf"/>
</dbReference>
<dbReference type="SFLD" id="SFLDG01135">
    <property type="entry name" value="C1.5.6:_HAD__Beta-PGM__Phospha"/>
    <property type="match status" value="1"/>
</dbReference>
<keyword evidence="3" id="KW-0479">Metal-binding</keyword>
<proteinExistence type="inferred from homology"/>
<dbReference type="Proteomes" id="UP001597128">
    <property type="component" value="Unassembled WGS sequence"/>
</dbReference>
<dbReference type="GO" id="GO:0016787">
    <property type="term" value="F:hydrolase activity"/>
    <property type="evidence" value="ECO:0007669"/>
    <property type="project" value="UniProtKB-KW"/>
</dbReference>
<comment type="similarity">
    <text evidence="2">Belongs to the HAD-like hydrolase superfamily. CbbY/CbbZ/Gph/YieH family.</text>
</comment>
<dbReference type="InterPro" id="IPR023198">
    <property type="entry name" value="PGP-like_dom2"/>
</dbReference>
<evidence type="ECO:0000256" key="1">
    <source>
        <dbReference type="ARBA" id="ARBA00001946"/>
    </source>
</evidence>
<keyword evidence="5" id="KW-0378">Hydrolase</keyword>
<dbReference type="InterPro" id="IPR041492">
    <property type="entry name" value="HAD_2"/>
</dbReference>
<protein>
    <submittedName>
        <fullName evidence="5">HAD family hydrolase</fullName>
    </submittedName>
</protein>
<dbReference type="Gene3D" id="1.10.150.240">
    <property type="entry name" value="Putative phosphatase, domain 2"/>
    <property type="match status" value="1"/>
</dbReference>
<accession>A0ABW3F246</accession>
<gene>
    <name evidence="5" type="ORF">ACFQ1Z_02795</name>
</gene>
<evidence type="ECO:0000313" key="6">
    <source>
        <dbReference type="Proteomes" id="UP001597128"/>
    </source>
</evidence>
<dbReference type="SUPFAM" id="SSF56784">
    <property type="entry name" value="HAD-like"/>
    <property type="match status" value="1"/>
</dbReference>
<organism evidence="5 6">
    <name type="scientific">Methylophilus luteus</name>
    <dbReference type="NCBI Taxonomy" id="640108"/>
    <lineage>
        <taxon>Bacteria</taxon>
        <taxon>Pseudomonadati</taxon>
        <taxon>Pseudomonadota</taxon>
        <taxon>Betaproteobacteria</taxon>
        <taxon>Nitrosomonadales</taxon>
        <taxon>Methylophilaceae</taxon>
        <taxon>Methylophilus</taxon>
    </lineage>
</organism>
<keyword evidence="6" id="KW-1185">Reference proteome</keyword>
<evidence type="ECO:0000313" key="5">
    <source>
        <dbReference type="EMBL" id="MFD0912466.1"/>
    </source>
</evidence>
<dbReference type="Pfam" id="PF13419">
    <property type="entry name" value="HAD_2"/>
    <property type="match status" value="1"/>
</dbReference>
<dbReference type="CDD" id="cd07526">
    <property type="entry name" value="HAD_BPGM_like"/>
    <property type="match status" value="1"/>
</dbReference>
<dbReference type="Gene3D" id="3.40.50.1000">
    <property type="entry name" value="HAD superfamily/HAD-like"/>
    <property type="match status" value="1"/>
</dbReference>
<evidence type="ECO:0000256" key="4">
    <source>
        <dbReference type="ARBA" id="ARBA00022842"/>
    </source>
</evidence>
<dbReference type="InterPro" id="IPR036412">
    <property type="entry name" value="HAD-like_sf"/>
</dbReference>
<evidence type="ECO:0000256" key="2">
    <source>
        <dbReference type="ARBA" id="ARBA00006171"/>
    </source>
</evidence>
<dbReference type="PANTHER" id="PTHR46193:SF10">
    <property type="entry name" value="6-PHOSPHOGLUCONATE PHOSPHATASE"/>
    <property type="match status" value="1"/>
</dbReference>
<dbReference type="EMBL" id="JBHTKB010000001">
    <property type="protein sequence ID" value="MFD0912466.1"/>
    <property type="molecule type" value="Genomic_DNA"/>
</dbReference>
<comment type="caution">
    <text evidence="5">The sequence shown here is derived from an EMBL/GenBank/DDBJ whole genome shotgun (WGS) entry which is preliminary data.</text>
</comment>
<dbReference type="SFLD" id="SFLDG01129">
    <property type="entry name" value="C1.5:_HAD__Beta-PGM__Phosphata"/>
    <property type="match status" value="1"/>
</dbReference>
<dbReference type="NCBIfam" id="TIGR01509">
    <property type="entry name" value="HAD-SF-IA-v3"/>
    <property type="match status" value="1"/>
</dbReference>
<dbReference type="PANTHER" id="PTHR46193">
    <property type="entry name" value="6-PHOSPHOGLUCONATE PHOSPHATASE"/>
    <property type="match status" value="1"/>
</dbReference>
<dbReference type="InterPro" id="IPR006439">
    <property type="entry name" value="HAD-SF_hydro_IA"/>
</dbReference>
<sequence length="234" mass="24758">MTSTTKHKIAFVIFDCDGVLVDSEPIANRVFMEALNRAGVAITLSELFANYVGLSLEQGLARINQNYGVLLGNDFLVDYKVARDAALAEEIKPIAGVTDVISQLSLPYCVASNSEASKVEKMLSLTGLLAYFEGRIFSAADLGKPKPAPDVYLKIAAQFGVNPAACLVIEDTTTGVRAGVAAGMKVIGYAATTSAQALTEAGAFQVFKTMPEIQQSIIQLSAGTQSISERDGVL</sequence>